<evidence type="ECO:0000313" key="3">
    <source>
        <dbReference type="Proteomes" id="UP000244005"/>
    </source>
</evidence>
<feature type="transmembrane region" description="Helical" evidence="1">
    <location>
        <begin position="9"/>
        <end position="33"/>
    </location>
</feature>
<dbReference type="AlphaFoldDB" id="A0A2R6WGX6"/>
<keyword evidence="3" id="KW-1185">Reference proteome</keyword>
<accession>A0A2R6WGX6</accession>
<feature type="transmembrane region" description="Helical" evidence="1">
    <location>
        <begin position="45"/>
        <end position="70"/>
    </location>
</feature>
<evidence type="ECO:0000313" key="2">
    <source>
        <dbReference type="EMBL" id="PTQ33099.1"/>
    </source>
</evidence>
<name>A0A2R6WGX6_MARPO</name>
<proteinExistence type="predicted"/>
<dbReference type="EMBL" id="KZ772764">
    <property type="protein sequence ID" value="PTQ33099.1"/>
    <property type="molecule type" value="Genomic_DNA"/>
</dbReference>
<keyword evidence="1" id="KW-0812">Transmembrane</keyword>
<reference evidence="3" key="1">
    <citation type="journal article" date="2017" name="Cell">
        <title>Insights into land plant evolution garnered from the Marchantia polymorpha genome.</title>
        <authorList>
            <person name="Bowman J.L."/>
            <person name="Kohchi T."/>
            <person name="Yamato K.T."/>
            <person name="Jenkins J."/>
            <person name="Shu S."/>
            <person name="Ishizaki K."/>
            <person name="Yamaoka S."/>
            <person name="Nishihama R."/>
            <person name="Nakamura Y."/>
            <person name="Berger F."/>
            <person name="Adam C."/>
            <person name="Aki S.S."/>
            <person name="Althoff F."/>
            <person name="Araki T."/>
            <person name="Arteaga-Vazquez M.A."/>
            <person name="Balasubrmanian S."/>
            <person name="Barry K."/>
            <person name="Bauer D."/>
            <person name="Boehm C.R."/>
            <person name="Briginshaw L."/>
            <person name="Caballero-Perez J."/>
            <person name="Catarino B."/>
            <person name="Chen F."/>
            <person name="Chiyoda S."/>
            <person name="Chovatia M."/>
            <person name="Davies K.M."/>
            <person name="Delmans M."/>
            <person name="Demura T."/>
            <person name="Dierschke T."/>
            <person name="Dolan L."/>
            <person name="Dorantes-Acosta A.E."/>
            <person name="Eklund D.M."/>
            <person name="Florent S.N."/>
            <person name="Flores-Sandoval E."/>
            <person name="Fujiyama A."/>
            <person name="Fukuzawa H."/>
            <person name="Galik B."/>
            <person name="Grimanelli D."/>
            <person name="Grimwood J."/>
            <person name="Grossniklaus U."/>
            <person name="Hamada T."/>
            <person name="Haseloff J."/>
            <person name="Hetherington A.J."/>
            <person name="Higo A."/>
            <person name="Hirakawa Y."/>
            <person name="Hundley H.N."/>
            <person name="Ikeda Y."/>
            <person name="Inoue K."/>
            <person name="Inoue S.I."/>
            <person name="Ishida S."/>
            <person name="Jia Q."/>
            <person name="Kakita M."/>
            <person name="Kanazawa T."/>
            <person name="Kawai Y."/>
            <person name="Kawashima T."/>
            <person name="Kennedy M."/>
            <person name="Kinose K."/>
            <person name="Kinoshita T."/>
            <person name="Kohara Y."/>
            <person name="Koide E."/>
            <person name="Komatsu K."/>
            <person name="Kopischke S."/>
            <person name="Kubo M."/>
            <person name="Kyozuka J."/>
            <person name="Lagercrantz U."/>
            <person name="Lin S.S."/>
            <person name="Lindquist E."/>
            <person name="Lipzen A.M."/>
            <person name="Lu C.W."/>
            <person name="De Luna E."/>
            <person name="Martienssen R.A."/>
            <person name="Minamino N."/>
            <person name="Mizutani M."/>
            <person name="Mizutani M."/>
            <person name="Mochizuki N."/>
            <person name="Monte I."/>
            <person name="Mosher R."/>
            <person name="Nagasaki H."/>
            <person name="Nakagami H."/>
            <person name="Naramoto S."/>
            <person name="Nishitani K."/>
            <person name="Ohtani M."/>
            <person name="Okamoto T."/>
            <person name="Okumura M."/>
            <person name="Phillips J."/>
            <person name="Pollak B."/>
            <person name="Reinders A."/>
            <person name="Rovekamp M."/>
            <person name="Sano R."/>
            <person name="Sawa S."/>
            <person name="Schmid M.W."/>
            <person name="Shirakawa M."/>
            <person name="Solano R."/>
            <person name="Spunde A."/>
            <person name="Suetsugu N."/>
            <person name="Sugano S."/>
            <person name="Sugiyama A."/>
            <person name="Sun R."/>
            <person name="Suzuki Y."/>
            <person name="Takenaka M."/>
            <person name="Takezawa D."/>
            <person name="Tomogane H."/>
            <person name="Tsuzuki M."/>
            <person name="Ueda T."/>
            <person name="Umeda M."/>
            <person name="Ward J.M."/>
            <person name="Watanabe Y."/>
            <person name="Yazaki K."/>
            <person name="Yokoyama R."/>
            <person name="Yoshitake Y."/>
            <person name="Yotsui I."/>
            <person name="Zachgo S."/>
            <person name="Schmutz J."/>
        </authorList>
    </citation>
    <scope>NUCLEOTIDE SEQUENCE [LARGE SCALE GENOMIC DNA]</scope>
    <source>
        <strain evidence="3">Tak-1</strain>
    </source>
</reference>
<keyword evidence="1" id="KW-0472">Membrane</keyword>
<gene>
    <name evidence="2" type="ORF">MARPO_0092s0060</name>
</gene>
<keyword evidence="1" id="KW-1133">Transmembrane helix</keyword>
<dbReference type="Proteomes" id="UP000244005">
    <property type="component" value="Unassembled WGS sequence"/>
</dbReference>
<evidence type="ECO:0000256" key="1">
    <source>
        <dbReference type="SAM" id="Phobius"/>
    </source>
</evidence>
<protein>
    <submittedName>
        <fullName evidence="2">Uncharacterized protein</fullName>
    </submittedName>
</protein>
<dbReference type="Gramene" id="Mp5g12460.1">
    <property type="protein sequence ID" value="Mp5g12460.1.cds1"/>
    <property type="gene ID" value="Mp5g12460"/>
</dbReference>
<organism evidence="2 3">
    <name type="scientific">Marchantia polymorpha</name>
    <name type="common">Common liverwort</name>
    <name type="synonym">Marchantia aquatica</name>
    <dbReference type="NCBI Taxonomy" id="3197"/>
    <lineage>
        <taxon>Eukaryota</taxon>
        <taxon>Viridiplantae</taxon>
        <taxon>Streptophyta</taxon>
        <taxon>Embryophyta</taxon>
        <taxon>Marchantiophyta</taxon>
        <taxon>Marchantiopsida</taxon>
        <taxon>Marchantiidae</taxon>
        <taxon>Marchantiales</taxon>
        <taxon>Marchantiaceae</taxon>
        <taxon>Marchantia</taxon>
    </lineage>
</organism>
<sequence>MEIAQIKNYALKVLILATFLGLFWLCIVFGAFAIDGDIVFTGRQITVGVFLIIFGAVGTLIVTCICCAGIENAQVICNVECCCC</sequence>